<proteinExistence type="predicted"/>
<comment type="caution">
    <text evidence="1">The sequence shown here is derived from an EMBL/GenBank/DDBJ whole genome shotgun (WGS) entry which is preliminary data.</text>
</comment>
<accession>A0ACC2T693</accession>
<evidence type="ECO:0000313" key="1">
    <source>
        <dbReference type="EMBL" id="KAJ9070135.1"/>
    </source>
</evidence>
<dbReference type="EMBL" id="QTSX02003590">
    <property type="protein sequence ID" value="KAJ9070135.1"/>
    <property type="molecule type" value="Genomic_DNA"/>
</dbReference>
<gene>
    <name evidence="1" type="ORF">DSO57_1011530</name>
</gene>
<organism evidence="1 2">
    <name type="scientific">Entomophthora muscae</name>
    <dbReference type="NCBI Taxonomy" id="34485"/>
    <lineage>
        <taxon>Eukaryota</taxon>
        <taxon>Fungi</taxon>
        <taxon>Fungi incertae sedis</taxon>
        <taxon>Zoopagomycota</taxon>
        <taxon>Entomophthoromycotina</taxon>
        <taxon>Entomophthoromycetes</taxon>
        <taxon>Entomophthorales</taxon>
        <taxon>Entomophthoraceae</taxon>
        <taxon>Entomophthora</taxon>
    </lineage>
</organism>
<keyword evidence="2" id="KW-1185">Reference proteome</keyword>
<dbReference type="Proteomes" id="UP001165960">
    <property type="component" value="Unassembled WGS sequence"/>
</dbReference>
<sequence>MIKKWDKELAEAQDILAFLPPFGCTTTHVEISIQKVKIKAVLDTGSPVNVVSSKLAKKLKLASDLNYHQLYGCQDSPFYFNC</sequence>
<reference evidence="1" key="1">
    <citation type="submission" date="2022-04" db="EMBL/GenBank/DDBJ databases">
        <title>Genome of the entomopathogenic fungus Entomophthora muscae.</title>
        <authorList>
            <person name="Elya C."/>
            <person name="Lovett B.R."/>
            <person name="Lee E."/>
            <person name="Macias A.M."/>
            <person name="Hajek A.E."/>
            <person name="De Bivort B.L."/>
            <person name="Kasson M.T."/>
            <person name="De Fine Licht H.H."/>
            <person name="Stajich J.E."/>
        </authorList>
    </citation>
    <scope>NUCLEOTIDE SEQUENCE</scope>
    <source>
        <strain evidence="1">Berkeley</strain>
    </source>
</reference>
<protein>
    <submittedName>
        <fullName evidence="1">Uncharacterized protein</fullName>
    </submittedName>
</protein>
<name>A0ACC2T693_9FUNG</name>
<evidence type="ECO:0000313" key="2">
    <source>
        <dbReference type="Proteomes" id="UP001165960"/>
    </source>
</evidence>